<keyword evidence="1" id="KW-0443">Lipid metabolism</keyword>
<reference evidence="3 4" key="1">
    <citation type="journal article" date="2014" name="Nat. Genet.">
        <title>Genome sequence of the hot pepper provides insights into the evolution of pungency in Capsicum species.</title>
        <authorList>
            <person name="Kim S."/>
            <person name="Park M."/>
            <person name="Yeom S.I."/>
            <person name="Kim Y.M."/>
            <person name="Lee J.M."/>
            <person name="Lee H.A."/>
            <person name="Seo E."/>
            <person name="Choi J."/>
            <person name="Cheong K."/>
            <person name="Kim K.T."/>
            <person name="Jung K."/>
            <person name="Lee G.W."/>
            <person name="Oh S.K."/>
            <person name="Bae C."/>
            <person name="Kim S.B."/>
            <person name="Lee H.Y."/>
            <person name="Kim S.Y."/>
            <person name="Kim M.S."/>
            <person name="Kang B.C."/>
            <person name="Jo Y.D."/>
            <person name="Yang H.B."/>
            <person name="Jeong H.J."/>
            <person name="Kang W.H."/>
            <person name="Kwon J.K."/>
            <person name="Shin C."/>
            <person name="Lim J.Y."/>
            <person name="Park J.H."/>
            <person name="Huh J.H."/>
            <person name="Kim J.S."/>
            <person name="Kim B.D."/>
            <person name="Cohen O."/>
            <person name="Paran I."/>
            <person name="Suh M.C."/>
            <person name="Lee S.B."/>
            <person name="Kim Y.K."/>
            <person name="Shin Y."/>
            <person name="Noh S.J."/>
            <person name="Park J."/>
            <person name="Seo Y.S."/>
            <person name="Kwon S.Y."/>
            <person name="Kim H.A."/>
            <person name="Park J.M."/>
            <person name="Kim H.J."/>
            <person name="Choi S.B."/>
            <person name="Bosland P.W."/>
            <person name="Reeves G."/>
            <person name="Jo S.H."/>
            <person name="Lee B.W."/>
            <person name="Cho H.T."/>
            <person name="Choi H.S."/>
            <person name="Lee M.S."/>
            <person name="Yu Y."/>
            <person name="Do Choi Y."/>
            <person name="Park B.S."/>
            <person name="van Deynze A."/>
            <person name="Ashrafi H."/>
            <person name="Hill T."/>
            <person name="Kim W.T."/>
            <person name="Pai H.S."/>
            <person name="Ahn H.K."/>
            <person name="Yeam I."/>
            <person name="Giovannoni J.J."/>
            <person name="Rose J.K."/>
            <person name="Sorensen I."/>
            <person name="Lee S.J."/>
            <person name="Kim R.W."/>
            <person name="Choi I.Y."/>
            <person name="Choi B.S."/>
            <person name="Lim J.S."/>
            <person name="Lee Y.H."/>
            <person name="Choi D."/>
        </authorList>
    </citation>
    <scope>NUCLEOTIDE SEQUENCE [LARGE SCALE GENOMIC DNA]</scope>
    <source>
        <strain evidence="4">cv. CM334</strain>
    </source>
</reference>
<dbReference type="GO" id="GO:0009507">
    <property type="term" value="C:chloroplast"/>
    <property type="evidence" value="ECO:0007669"/>
    <property type="project" value="UniProtKB-SubCell"/>
</dbReference>
<evidence type="ECO:0000313" key="4">
    <source>
        <dbReference type="Proteomes" id="UP000222542"/>
    </source>
</evidence>
<proteinExistence type="predicted"/>
<keyword evidence="1" id="KW-0934">Plastid</keyword>
<name>A0A2G2YL77_CAPAN</name>
<dbReference type="AlphaFoldDB" id="A0A2G2YL77"/>
<dbReference type="Pfam" id="PF00364">
    <property type="entry name" value="Biotin_lipoyl"/>
    <property type="match status" value="1"/>
</dbReference>
<dbReference type="InterPro" id="IPR011053">
    <property type="entry name" value="Single_hybrid_motif"/>
</dbReference>
<comment type="caution">
    <text evidence="3">The sequence shown here is derived from an EMBL/GenBank/DDBJ whole genome shotgun (WGS) entry which is preliminary data.</text>
</comment>
<dbReference type="UniPathway" id="UPA00094"/>
<reference evidence="3 4" key="2">
    <citation type="journal article" date="2017" name="Genome Biol.">
        <title>New reference genome sequences of hot pepper reveal the massive evolution of plant disease-resistance genes by retroduplication.</title>
        <authorList>
            <person name="Kim S."/>
            <person name="Park J."/>
            <person name="Yeom S.I."/>
            <person name="Kim Y.M."/>
            <person name="Seo E."/>
            <person name="Kim K.T."/>
            <person name="Kim M.S."/>
            <person name="Lee J.M."/>
            <person name="Cheong K."/>
            <person name="Shin H.S."/>
            <person name="Kim S.B."/>
            <person name="Han K."/>
            <person name="Lee J."/>
            <person name="Park M."/>
            <person name="Lee H.A."/>
            <person name="Lee H.Y."/>
            <person name="Lee Y."/>
            <person name="Oh S."/>
            <person name="Lee J.H."/>
            <person name="Choi E."/>
            <person name="Choi E."/>
            <person name="Lee S.E."/>
            <person name="Jeon J."/>
            <person name="Kim H."/>
            <person name="Choi G."/>
            <person name="Song H."/>
            <person name="Lee J."/>
            <person name="Lee S.C."/>
            <person name="Kwon J.K."/>
            <person name="Lee H.Y."/>
            <person name="Koo N."/>
            <person name="Hong Y."/>
            <person name="Kim R.W."/>
            <person name="Kang W.H."/>
            <person name="Huh J.H."/>
            <person name="Kang B.C."/>
            <person name="Yang T.J."/>
            <person name="Lee Y.H."/>
            <person name="Bennetzen J.L."/>
            <person name="Choi D."/>
        </authorList>
    </citation>
    <scope>NUCLEOTIDE SEQUENCE [LARGE SCALE GENOMIC DNA]</scope>
    <source>
        <strain evidence="4">cv. CM334</strain>
    </source>
</reference>
<dbReference type="Gramene" id="PHT70500">
    <property type="protein sequence ID" value="PHT70500"/>
    <property type="gene ID" value="T459_25604"/>
</dbReference>
<feature type="domain" description="Lipoyl-binding" evidence="2">
    <location>
        <begin position="22"/>
        <end position="56"/>
    </location>
</feature>
<organism evidence="3 4">
    <name type="scientific">Capsicum annuum</name>
    <name type="common">Capsicum pepper</name>
    <dbReference type="NCBI Taxonomy" id="4072"/>
    <lineage>
        <taxon>Eukaryota</taxon>
        <taxon>Viridiplantae</taxon>
        <taxon>Streptophyta</taxon>
        <taxon>Embryophyta</taxon>
        <taxon>Tracheophyta</taxon>
        <taxon>Spermatophyta</taxon>
        <taxon>Magnoliopsida</taxon>
        <taxon>eudicotyledons</taxon>
        <taxon>Gunneridae</taxon>
        <taxon>Pentapetalae</taxon>
        <taxon>asterids</taxon>
        <taxon>lamiids</taxon>
        <taxon>Solanales</taxon>
        <taxon>Solanaceae</taxon>
        <taxon>Solanoideae</taxon>
        <taxon>Capsiceae</taxon>
        <taxon>Capsicum</taxon>
    </lineage>
</organism>
<comment type="pathway">
    <text evidence="1">Lipid metabolism; fatty acid biosynthesis.</text>
</comment>
<comment type="subcellular location">
    <subcellularLocation>
        <location evidence="1">Plastid</location>
        <location evidence="1">Chloroplast</location>
    </subcellularLocation>
</comment>
<evidence type="ECO:0000259" key="2">
    <source>
        <dbReference type="Pfam" id="PF00364"/>
    </source>
</evidence>
<dbReference type="EMBL" id="AYRZ02000010">
    <property type="protein sequence ID" value="PHT70500.1"/>
    <property type="molecule type" value="Genomic_DNA"/>
</dbReference>
<keyword evidence="4" id="KW-1185">Reference proteome</keyword>
<gene>
    <name evidence="3" type="ORF">T459_25604</name>
</gene>
<keyword evidence="1" id="KW-0275">Fatty acid biosynthesis</keyword>
<dbReference type="Proteomes" id="UP000222542">
    <property type="component" value="Unassembled WGS sequence"/>
</dbReference>
<dbReference type="InterPro" id="IPR001249">
    <property type="entry name" value="AcCoA_biotinCC"/>
</dbReference>
<accession>A0A2G2YL77</accession>
<dbReference type="InterPro" id="IPR000089">
    <property type="entry name" value="Biotin_lipoyl"/>
</dbReference>
<dbReference type="PRINTS" id="PR01071">
    <property type="entry name" value="ACOABIOTINCC"/>
</dbReference>
<sequence length="78" mass="8806">MYMFNLLHEYTEQVQITPTLTEVCEVISAMEVGDKVQKGKIICIIEAMKLMDEIEVRSYCTDVNLDASVDAMEVAGEE</sequence>
<dbReference type="GO" id="GO:0003989">
    <property type="term" value="F:acetyl-CoA carboxylase activity"/>
    <property type="evidence" value="ECO:0007669"/>
    <property type="project" value="InterPro"/>
</dbReference>
<dbReference type="Gene3D" id="2.40.50.100">
    <property type="match status" value="1"/>
</dbReference>
<dbReference type="GO" id="GO:0006633">
    <property type="term" value="P:fatty acid biosynthetic process"/>
    <property type="evidence" value="ECO:0007669"/>
    <property type="project" value="UniProtKB-UniPathway"/>
</dbReference>
<evidence type="ECO:0000313" key="3">
    <source>
        <dbReference type="EMBL" id="PHT70500.1"/>
    </source>
</evidence>
<keyword evidence="1" id="KW-0150">Chloroplast</keyword>
<keyword evidence="1" id="KW-0444">Lipid biosynthesis</keyword>
<dbReference type="GO" id="GO:0009317">
    <property type="term" value="C:acetyl-CoA carboxylase complex"/>
    <property type="evidence" value="ECO:0007669"/>
    <property type="project" value="InterPro"/>
</dbReference>
<evidence type="ECO:0000256" key="1">
    <source>
        <dbReference type="RuleBase" id="RU364072"/>
    </source>
</evidence>
<keyword evidence="1" id="KW-0092">Biotin</keyword>
<comment type="function">
    <text evidence="1">This protein is a component of the acetyl coenzyme A carboxylase complex; first, biotin carboxylase catalyzes the carboxylation of the carrier protein and then the transcarboxylase transfers the carboxyl group to form malonyl-CoA.</text>
</comment>
<dbReference type="STRING" id="4072.A0A2G2YL77"/>
<dbReference type="SUPFAM" id="SSF51230">
    <property type="entry name" value="Single hybrid motif"/>
    <property type="match status" value="1"/>
</dbReference>
<protein>
    <recommendedName>
        <fullName evidence="1">Biotin carboxyl carrier protein of acetyl-CoA carboxylase</fullName>
    </recommendedName>
</protein>
<keyword evidence="1" id="KW-0276">Fatty acid metabolism</keyword>